<reference evidence="1" key="1">
    <citation type="submission" date="2020-08" db="EMBL/GenBank/DDBJ databases">
        <title>Genome sequencing and assembly of the red palm weevil Rhynchophorus ferrugineus.</title>
        <authorList>
            <person name="Dias G.B."/>
            <person name="Bergman C.M."/>
            <person name="Manee M."/>
        </authorList>
    </citation>
    <scope>NUCLEOTIDE SEQUENCE</scope>
    <source>
        <strain evidence="1">AA-2017</strain>
        <tissue evidence="1">Whole larva</tissue>
    </source>
</reference>
<evidence type="ECO:0000313" key="1">
    <source>
        <dbReference type="EMBL" id="KAF7284347.1"/>
    </source>
</evidence>
<protein>
    <submittedName>
        <fullName evidence="1">Uncharacterized protein</fullName>
    </submittedName>
</protein>
<gene>
    <name evidence="1" type="ORF">GWI33_022329</name>
</gene>
<dbReference type="EMBL" id="JAACXV010000079">
    <property type="protein sequence ID" value="KAF7284347.1"/>
    <property type="molecule type" value="Genomic_DNA"/>
</dbReference>
<comment type="caution">
    <text evidence="1">The sequence shown here is derived from an EMBL/GenBank/DDBJ whole genome shotgun (WGS) entry which is preliminary data.</text>
</comment>
<dbReference type="AlphaFoldDB" id="A0A834ISX9"/>
<keyword evidence="2" id="KW-1185">Reference proteome</keyword>
<name>A0A834ISX9_RHYFE</name>
<proteinExistence type="predicted"/>
<sequence length="69" mass="7624">MEVDQNQNDIEVPICIVPGPEPGCSKQVSSTFEQTPEVPGVPIRANKVLRCTVVYISDYSKDISKEEKS</sequence>
<evidence type="ECO:0000313" key="2">
    <source>
        <dbReference type="Proteomes" id="UP000625711"/>
    </source>
</evidence>
<organism evidence="1 2">
    <name type="scientific">Rhynchophorus ferrugineus</name>
    <name type="common">Red palm weevil</name>
    <name type="synonym">Curculio ferrugineus</name>
    <dbReference type="NCBI Taxonomy" id="354439"/>
    <lineage>
        <taxon>Eukaryota</taxon>
        <taxon>Metazoa</taxon>
        <taxon>Ecdysozoa</taxon>
        <taxon>Arthropoda</taxon>
        <taxon>Hexapoda</taxon>
        <taxon>Insecta</taxon>
        <taxon>Pterygota</taxon>
        <taxon>Neoptera</taxon>
        <taxon>Endopterygota</taxon>
        <taxon>Coleoptera</taxon>
        <taxon>Polyphaga</taxon>
        <taxon>Cucujiformia</taxon>
        <taxon>Curculionidae</taxon>
        <taxon>Dryophthorinae</taxon>
        <taxon>Rhynchophorus</taxon>
    </lineage>
</organism>
<dbReference type="Proteomes" id="UP000625711">
    <property type="component" value="Unassembled WGS sequence"/>
</dbReference>
<accession>A0A834ISX9</accession>